<keyword evidence="4" id="KW-0862">Zinc</keyword>
<feature type="domain" description="Alpha-carbonic anhydrase" evidence="9">
    <location>
        <begin position="38"/>
        <end position="265"/>
    </location>
</feature>
<comment type="catalytic activity">
    <reaction evidence="6">
        <text>hydrogencarbonate + H(+) = CO2 + H2O</text>
        <dbReference type="Rhea" id="RHEA:10748"/>
        <dbReference type="ChEBI" id="CHEBI:15377"/>
        <dbReference type="ChEBI" id="CHEBI:15378"/>
        <dbReference type="ChEBI" id="CHEBI:16526"/>
        <dbReference type="ChEBI" id="CHEBI:17544"/>
        <dbReference type="EC" id="4.2.1.1"/>
    </reaction>
</comment>
<dbReference type="PANTHER" id="PTHR18952">
    <property type="entry name" value="CARBONIC ANHYDRASE"/>
    <property type="match status" value="1"/>
</dbReference>
<dbReference type="PANTHER" id="PTHR18952:SF265">
    <property type="entry name" value="CARBONIC ANHYDRASE"/>
    <property type="match status" value="1"/>
</dbReference>
<keyword evidence="11" id="KW-1185">Reference proteome</keyword>
<comment type="similarity">
    <text evidence="1">Belongs to the alpha-carbonic anhydrase family.</text>
</comment>
<dbReference type="Gene3D" id="3.10.200.10">
    <property type="entry name" value="Alpha carbonic anhydrase"/>
    <property type="match status" value="1"/>
</dbReference>
<accession>A0ABX3ZHY0</accession>
<evidence type="ECO:0000256" key="4">
    <source>
        <dbReference type="ARBA" id="ARBA00022833"/>
    </source>
</evidence>
<evidence type="ECO:0000256" key="3">
    <source>
        <dbReference type="ARBA" id="ARBA00022723"/>
    </source>
</evidence>
<feature type="region of interest" description="Disordered" evidence="7">
    <location>
        <begin position="29"/>
        <end position="49"/>
    </location>
</feature>
<gene>
    <name evidence="10" type="ORF">CBM15_08780</name>
</gene>
<evidence type="ECO:0000256" key="7">
    <source>
        <dbReference type="SAM" id="MobiDB-lite"/>
    </source>
</evidence>
<evidence type="ECO:0000256" key="1">
    <source>
        <dbReference type="ARBA" id="ARBA00010718"/>
    </source>
</evidence>
<organism evidence="10 11">
    <name type="scientific">Solibacillus kalamii</name>
    <dbReference type="NCBI Taxonomy" id="1748298"/>
    <lineage>
        <taxon>Bacteria</taxon>
        <taxon>Bacillati</taxon>
        <taxon>Bacillota</taxon>
        <taxon>Bacilli</taxon>
        <taxon>Bacillales</taxon>
        <taxon>Caryophanaceae</taxon>
        <taxon>Solibacillus</taxon>
    </lineage>
</organism>
<evidence type="ECO:0000313" key="10">
    <source>
        <dbReference type="EMBL" id="OUZ39340.1"/>
    </source>
</evidence>
<keyword evidence="5" id="KW-0456">Lyase</keyword>
<dbReference type="PROSITE" id="PS51257">
    <property type="entry name" value="PROKAR_LIPOPROTEIN"/>
    <property type="match status" value="1"/>
</dbReference>
<sequence length="266" mass="30204">MKKHGYLFLAMFSSLMLAACAEQKSEEKEVITTTADQSDWSYEESTGPEHWGELHPSNLACVNGSEQSPINVEFPEVKADGNLKGNEIHYEPTPYTLENNGHTIQANATTESNHIIIEDNEYKLSQFHFHTPSEHQFNGQNYDMELHLVHSDKDGKLAVIGLMIQEGNENKQFASMWDELPTDKMAKGNSEKHIIDLQALLPENETTFQYAGSLTTPPCTEEVQWIVFEQPIEMSKAQIEAFQQIFPDNHRPVQPINEREINKSGE</sequence>
<comment type="caution">
    <text evidence="10">The sequence shown here is derived from an EMBL/GenBank/DDBJ whole genome shotgun (WGS) entry which is preliminary data.</text>
</comment>
<evidence type="ECO:0000256" key="5">
    <source>
        <dbReference type="ARBA" id="ARBA00023239"/>
    </source>
</evidence>
<protein>
    <recommendedName>
        <fullName evidence="2">carbonic anhydrase</fullName>
        <ecNumber evidence="2">4.2.1.1</ecNumber>
    </recommendedName>
</protein>
<evidence type="ECO:0000256" key="6">
    <source>
        <dbReference type="ARBA" id="ARBA00048348"/>
    </source>
</evidence>
<dbReference type="Pfam" id="PF00194">
    <property type="entry name" value="Carb_anhydrase"/>
    <property type="match status" value="1"/>
</dbReference>
<keyword evidence="3" id="KW-0479">Metal-binding</keyword>
<dbReference type="EMBL" id="NHNT01000004">
    <property type="protein sequence ID" value="OUZ39340.1"/>
    <property type="molecule type" value="Genomic_DNA"/>
</dbReference>
<keyword evidence="8" id="KW-0732">Signal</keyword>
<evidence type="ECO:0000256" key="8">
    <source>
        <dbReference type="SAM" id="SignalP"/>
    </source>
</evidence>
<name>A0ABX3ZHY0_9BACL</name>
<dbReference type="RefSeq" id="WP_087617169.1">
    <property type="nucleotide sequence ID" value="NZ_JAFBEY010000003.1"/>
</dbReference>
<proteinExistence type="inferred from homology"/>
<evidence type="ECO:0000313" key="11">
    <source>
        <dbReference type="Proteomes" id="UP000196594"/>
    </source>
</evidence>
<dbReference type="Proteomes" id="UP000196594">
    <property type="component" value="Unassembled WGS sequence"/>
</dbReference>
<dbReference type="InterPro" id="IPR023561">
    <property type="entry name" value="Carbonic_anhydrase_a-class"/>
</dbReference>
<feature type="signal peptide" evidence="8">
    <location>
        <begin position="1"/>
        <end position="21"/>
    </location>
</feature>
<feature type="chain" id="PRO_5047073002" description="carbonic anhydrase" evidence="8">
    <location>
        <begin position="22"/>
        <end position="266"/>
    </location>
</feature>
<dbReference type="PROSITE" id="PS51144">
    <property type="entry name" value="ALPHA_CA_2"/>
    <property type="match status" value="1"/>
</dbReference>
<dbReference type="EC" id="4.2.1.1" evidence="2"/>
<reference evidence="10 11" key="1">
    <citation type="journal article" date="2017" name="Int. J. Syst. Evol. Microbiol.">
        <title>Solibacillus kalamii sp. nov., isolated from a high-efficiency particulate arrestance filter system used in the International Space Station.</title>
        <authorList>
            <person name="Checinska Sielaff A."/>
            <person name="Kumar R.M."/>
            <person name="Pal D."/>
            <person name="Mayilraj S."/>
            <person name="Venkateswaran K."/>
        </authorList>
    </citation>
    <scope>NUCLEOTIDE SEQUENCE [LARGE SCALE GENOMIC DNA]</scope>
    <source>
        <strain evidence="10 11">ISSFR-015</strain>
    </source>
</reference>
<evidence type="ECO:0000259" key="9">
    <source>
        <dbReference type="PROSITE" id="PS51144"/>
    </source>
</evidence>
<feature type="compositionally biased region" description="Polar residues" evidence="7">
    <location>
        <begin position="31"/>
        <end position="44"/>
    </location>
</feature>
<dbReference type="InterPro" id="IPR001148">
    <property type="entry name" value="CA_dom"/>
</dbReference>
<dbReference type="InterPro" id="IPR036398">
    <property type="entry name" value="CA_dom_sf"/>
</dbReference>
<evidence type="ECO:0000256" key="2">
    <source>
        <dbReference type="ARBA" id="ARBA00012925"/>
    </source>
</evidence>
<dbReference type="InterPro" id="IPR041891">
    <property type="entry name" value="Alpha_CA_prokaryot-like"/>
</dbReference>
<dbReference type="CDD" id="cd03124">
    <property type="entry name" value="alpha_CA_prokaryotic_like"/>
    <property type="match status" value="1"/>
</dbReference>
<dbReference type="SUPFAM" id="SSF51069">
    <property type="entry name" value="Carbonic anhydrase"/>
    <property type="match status" value="1"/>
</dbReference>
<dbReference type="SMART" id="SM01057">
    <property type="entry name" value="Carb_anhydrase"/>
    <property type="match status" value="1"/>
</dbReference>